<evidence type="ECO:0000313" key="2">
    <source>
        <dbReference type="EMBL" id="AWR98341.1"/>
    </source>
</evidence>
<dbReference type="AlphaFoldDB" id="A0A2U9IQN3"/>
<dbReference type="GO" id="GO:0043565">
    <property type="term" value="F:sequence-specific DNA binding"/>
    <property type="evidence" value="ECO:0007669"/>
    <property type="project" value="InterPro"/>
</dbReference>
<gene>
    <name evidence="2" type="ORF">DFR86_10700</name>
</gene>
<dbReference type="Pfam" id="PF08394">
    <property type="entry name" value="Arc_trans_TRASH"/>
    <property type="match status" value="1"/>
</dbReference>
<dbReference type="InterPro" id="IPR000485">
    <property type="entry name" value="AsnC-type_HTH_dom"/>
</dbReference>
<evidence type="ECO:0000259" key="1">
    <source>
        <dbReference type="SMART" id="SM00746"/>
    </source>
</evidence>
<dbReference type="InterPro" id="IPR036388">
    <property type="entry name" value="WH-like_DNA-bd_sf"/>
</dbReference>
<reference evidence="2 3" key="1">
    <citation type="submission" date="2018-05" db="EMBL/GenBank/DDBJ databases">
        <title>Complete Genome Sequences of Extremely Thermoacidophilic, Metal-Mobilizing Type-Strain Members of the Archaeal Family Sulfolobaceae: Acidianus brierleyi DSM-1651T, Acidianus sulfidivorans DSM-18786T, Metallosphaera hakonensis DSM-7519T, and Metallosphaera prunae DSM-10039T.</title>
        <authorList>
            <person name="Counts J.A."/>
            <person name="Kelly R.M."/>
        </authorList>
    </citation>
    <scope>NUCLEOTIDE SEQUENCE [LARGE SCALE GENOMIC DNA]</scope>
    <source>
        <strain evidence="2 3">JP7</strain>
    </source>
</reference>
<dbReference type="EMBL" id="CP029288">
    <property type="protein sequence ID" value="AWR98341.1"/>
    <property type="molecule type" value="Genomic_DNA"/>
</dbReference>
<keyword evidence="3" id="KW-1185">Reference proteome</keyword>
<dbReference type="Pfam" id="PF13412">
    <property type="entry name" value="HTH_24"/>
    <property type="match status" value="1"/>
</dbReference>
<proteinExistence type="predicted"/>
<dbReference type="Proteomes" id="UP000248410">
    <property type="component" value="Chromosome"/>
</dbReference>
<dbReference type="InterPro" id="IPR011017">
    <property type="entry name" value="TRASH_dom"/>
</dbReference>
<sequence>MKLSELEYKVLQLLKIDARIPASQIAKQLGLSRVTVSRIILSLKKKGIKFSVNYVEKDLVAIVTTDSCVSEECFKTITGDYISIIRGDSIDEIERNLPSNVKNIVLAHNLGKKITKSALYCDYCGGKIEGEPLLYKKGKKIYYTCCKACLEGLKKKIQFKLDDKKVSQANI</sequence>
<dbReference type="InterPro" id="IPR013603">
    <property type="entry name" value="TRASH_TR_C_prok"/>
</dbReference>
<dbReference type="KEGG" id="asul:DFR86_10700"/>
<feature type="domain" description="TRASH" evidence="1">
    <location>
        <begin position="121"/>
        <end position="157"/>
    </location>
</feature>
<accession>A0A2U9IQN3</accession>
<name>A0A2U9IQN3_9CREN</name>
<dbReference type="OrthoDB" id="33200at2157"/>
<dbReference type="SMART" id="SM00746">
    <property type="entry name" value="TRASH"/>
    <property type="match status" value="1"/>
</dbReference>
<dbReference type="PRINTS" id="PR00033">
    <property type="entry name" value="HTHASNC"/>
</dbReference>
<protein>
    <submittedName>
        <fullName evidence="2">AsnC family transcriptional regulator</fullName>
    </submittedName>
</protein>
<organism evidence="2 3">
    <name type="scientific">Acidianus sulfidivorans JP7</name>
    <dbReference type="NCBI Taxonomy" id="619593"/>
    <lineage>
        <taxon>Archaea</taxon>
        <taxon>Thermoproteota</taxon>
        <taxon>Thermoprotei</taxon>
        <taxon>Sulfolobales</taxon>
        <taxon>Sulfolobaceae</taxon>
        <taxon>Acidianus</taxon>
    </lineage>
</organism>
<evidence type="ECO:0000313" key="3">
    <source>
        <dbReference type="Proteomes" id="UP000248410"/>
    </source>
</evidence>
<dbReference type="InterPro" id="IPR036390">
    <property type="entry name" value="WH_DNA-bd_sf"/>
</dbReference>
<dbReference type="Gene3D" id="1.10.10.10">
    <property type="entry name" value="Winged helix-like DNA-binding domain superfamily/Winged helix DNA-binding domain"/>
    <property type="match status" value="1"/>
</dbReference>
<dbReference type="SUPFAM" id="SSF46785">
    <property type="entry name" value="Winged helix' DNA-binding domain"/>
    <property type="match status" value="1"/>
</dbReference>